<evidence type="ECO:0000313" key="3">
    <source>
        <dbReference type="Proteomes" id="UP000254601"/>
    </source>
</evidence>
<dbReference type="OrthoDB" id="8610451at2"/>
<dbReference type="EMBL" id="UHIC01000001">
    <property type="protein sequence ID" value="SUO97436.1"/>
    <property type="molecule type" value="Genomic_DNA"/>
</dbReference>
<dbReference type="InterPro" id="IPR021729">
    <property type="entry name" value="DUF3298"/>
</dbReference>
<dbReference type="RefSeq" id="WP_072576485.1">
    <property type="nucleotide sequence ID" value="NZ_LWHB01000077.1"/>
</dbReference>
<dbReference type="AlphaFoldDB" id="A0A380MZI3"/>
<protein>
    <submittedName>
        <fullName evidence="2">Protein of uncharacterized function (DUF3298)</fullName>
    </submittedName>
</protein>
<dbReference type="Gene3D" id="3.90.640.20">
    <property type="entry name" value="Heat-shock cognate protein, ATPase"/>
    <property type="match status" value="1"/>
</dbReference>
<keyword evidence="3" id="KW-1185">Reference proteome</keyword>
<name>A0A380MZI3_9GAMM</name>
<proteinExistence type="predicted"/>
<dbReference type="Pfam" id="PF11738">
    <property type="entry name" value="DUF3298"/>
    <property type="match status" value="1"/>
</dbReference>
<sequence>MIRRDAIGFNIAAKYLGHFQKVELLALEQNEYLGGAHGMGIEVFYNFYHDKLLTLEDILLPEQKATFEKLAQTAFMNSEYKEGLLDNFVLTENFTFTEKGIKLLWQPYEITSYATGMPTITLPYTSLEGVVKPEFLGK</sequence>
<gene>
    <name evidence="2" type="ORF">NCTC13337_02430</name>
</gene>
<dbReference type="InterPro" id="IPR037126">
    <property type="entry name" value="PdaC/RsiV-like_sf"/>
</dbReference>
<dbReference type="Gene3D" id="3.30.565.40">
    <property type="entry name" value="Fervidobacterium nodosum Rt17-B1 like"/>
    <property type="match status" value="1"/>
</dbReference>
<accession>A0A380MZI3</accession>
<evidence type="ECO:0000259" key="1">
    <source>
        <dbReference type="Pfam" id="PF11738"/>
    </source>
</evidence>
<organism evidence="2 3">
    <name type="scientific">Suttonella ornithocola</name>
    <dbReference type="NCBI Taxonomy" id="279832"/>
    <lineage>
        <taxon>Bacteria</taxon>
        <taxon>Pseudomonadati</taxon>
        <taxon>Pseudomonadota</taxon>
        <taxon>Gammaproteobacteria</taxon>
        <taxon>Cardiobacteriales</taxon>
        <taxon>Cardiobacteriaceae</taxon>
        <taxon>Suttonella</taxon>
    </lineage>
</organism>
<evidence type="ECO:0000313" key="2">
    <source>
        <dbReference type="EMBL" id="SUO97436.1"/>
    </source>
</evidence>
<feature type="domain" description="DUF3298" evidence="1">
    <location>
        <begin position="56"/>
        <end position="124"/>
    </location>
</feature>
<reference evidence="2 3" key="1">
    <citation type="submission" date="2018-06" db="EMBL/GenBank/DDBJ databases">
        <authorList>
            <consortium name="Pathogen Informatics"/>
            <person name="Doyle S."/>
        </authorList>
    </citation>
    <scope>NUCLEOTIDE SEQUENCE [LARGE SCALE GENOMIC DNA]</scope>
    <source>
        <strain evidence="2 3">NCTC13337</strain>
    </source>
</reference>
<dbReference type="Proteomes" id="UP000254601">
    <property type="component" value="Unassembled WGS sequence"/>
</dbReference>